<keyword evidence="1" id="KW-0812">Transmembrane</keyword>
<name>A0A5B7E3F9_PORTR</name>
<feature type="transmembrane region" description="Helical" evidence="1">
    <location>
        <begin position="22"/>
        <end position="44"/>
    </location>
</feature>
<proteinExistence type="predicted"/>
<dbReference type="EMBL" id="VSRR010001818">
    <property type="protein sequence ID" value="MPC27877.1"/>
    <property type="molecule type" value="Genomic_DNA"/>
</dbReference>
<protein>
    <submittedName>
        <fullName evidence="2">Uncharacterized protein</fullName>
    </submittedName>
</protein>
<gene>
    <name evidence="2" type="ORF">E2C01_021066</name>
</gene>
<organism evidence="2 3">
    <name type="scientific">Portunus trituberculatus</name>
    <name type="common">Swimming crab</name>
    <name type="synonym">Neptunus trituberculatus</name>
    <dbReference type="NCBI Taxonomy" id="210409"/>
    <lineage>
        <taxon>Eukaryota</taxon>
        <taxon>Metazoa</taxon>
        <taxon>Ecdysozoa</taxon>
        <taxon>Arthropoda</taxon>
        <taxon>Crustacea</taxon>
        <taxon>Multicrustacea</taxon>
        <taxon>Malacostraca</taxon>
        <taxon>Eumalacostraca</taxon>
        <taxon>Eucarida</taxon>
        <taxon>Decapoda</taxon>
        <taxon>Pleocyemata</taxon>
        <taxon>Brachyura</taxon>
        <taxon>Eubrachyura</taxon>
        <taxon>Portunoidea</taxon>
        <taxon>Portunidae</taxon>
        <taxon>Portuninae</taxon>
        <taxon>Portunus</taxon>
    </lineage>
</organism>
<keyword evidence="1" id="KW-1133">Transmembrane helix</keyword>
<comment type="caution">
    <text evidence="2">The sequence shown here is derived from an EMBL/GenBank/DDBJ whole genome shotgun (WGS) entry which is preliminary data.</text>
</comment>
<accession>A0A5B7E3F9</accession>
<dbReference type="Proteomes" id="UP000324222">
    <property type="component" value="Unassembled WGS sequence"/>
</dbReference>
<evidence type="ECO:0000313" key="3">
    <source>
        <dbReference type="Proteomes" id="UP000324222"/>
    </source>
</evidence>
<keyword evidence="3" id="KW-1185">Reference proteome</keyword>
<sequence length="62" mass="7326">MILECPLVHLSPSSFSDTRSCLSIFSIWFTNLYIWFHFLQSFFIGKILYFQEHLCSAPLDSF</sequence>
<keyword evidence="1" id="KW-0472">Membrane</keyword>
<evidence type="ECO:0000313" key="2">
    <source>
        <dbReference type="EMBL" id="MPC27877.1"/>
    </source>
</evidence>
<reference evidence="2 3" key="1">
    <citation type="submission" date="2019-05" db="EMBL/GenBank/DDBJ databases">
        <title>Another draft genome of Portunus trituberculatus and its Hox gene families provides insights of decapod evolution.</title>
        <authorList>
            <person name="Jeong J.-H."/>
            <person name="Song I."/>
            <person name="Kim S."/>
            <person name="Choi T."/>
            <person name="Kim D."/>
            <person name="Ryu S."/>
            <person name="Kim W."/>
        </authorList>
    </citation>
    <scope>NUCLEOTIDE SEQUENCE [LARGE SCALE GENOMIC DNA]</scope>
    <source>
        <tissue evidence="2">Muscle</tissue>
    </source>
</reference>
<dbReference type="AlphaFoldDB" id="A0A5B7E3F9"/>
<evidence type="ECO:0000256" key="1">
    <source>
        <dbReference type="SAM" id="Phobius"/>
    </source>
</evidence>